<evidence type="ECO:0000256" key="3">
    <source>
        <dbReference type="PROSITE-ProRule" id="PRU00169"/>
    </source>
</evidence>
<dbReference type="Pfam" id="PF10057">
    <property type="entry name" value="MpsC"/>
    <property type="match status" value="1"/>
</dbReference>
<organism evidence="5 6">
    <name type="scientific">Fusibacter bizertensis</name>
    <dbReference type="NCBI Taxonomy" id="1488331"/>
    <lineage>
        <taxon>Bacteria</taxon>
        <taxon>Bacillati</taxon>
        <taxon>Bacillota</taxon>
        <taxon>Clostridia</taxon>
        <taxon>Eubacteriales</taxon>
        <taxon>Eubacteriales Family XII. Incertae Sedis</taxon>
        <taxon>Fusibacter</taxon>
    </lineage>
</organism>
<dbReference type="PANTHER" id="PTHR43228:SF1">
    <property type="entry name" value="TWO-COMPONENT RESPONSE REGULATOR ARR22"/>
    <property type="match status" value="1"/>
</dbReference>
<comment type="function">
    <text evidence="2">May play the central regulatory role in sporulation. It may be an element of the effector pathway responsible for the activation of sporulation genes in response to nutritional stress. Spo0A may act in concert with spo0H (a sigma factor) to control the expression of some genes that are critical to the sporulation process.</text>
</comment>
<dbReference type="RefSeq" id="WP_281094909.1">
    <property type="nucleotide sequence ID" value="NZ_JARYZI010000008.1"/>
</dbReference>
<dbReference type="SMART" id="SM00448">
    <property type="entry name" value="REC"/>
    <property type="match status" value="1"/>
</dbReference>
<evidence type="ECO:0000256" key="2">
    <source>
        <dbReference type="ARBA" id="ARBA00024867"/>
    </source>
</evidence>
<feature type="domain" description="Response regulatory" evidence="4">
    <location>
        <begin position="12"/>
        <end position="126"/>
    </location>
</feature>
<dbReference type="InterPro" id="IPR001789">
    <property type="entry name" value="Sig_transdc_resp-reg_receiver"/>
</dbReference>
<evidence type="ECO:0000313" key="6">
    <source>
        <dbReference type="Proteomes" id="UP001158045"/>
    </source>
</evidence>
<protein>
    <recommendedName>
        <fullName evidence="1">Stage 0 sporulation protein A homolog</fullName>
    </recommendedName>
</protein>
<dbReference type="InterPro" id="IPR018745">
    <property type="entry name" value="MpsC"/>
</dbReference>
<keyword evidence="3" id="KW-0597">Phosphoprotein</keyword>
<comment type="caution">
    <text evidence="5">The sequence shown here is derived from an EMBL/GenBank/DDBJ whole genome shotgun (WGS) entry which is preliminary data.</text>
</comment>
<evidence type="ECO:0000256" key="1">
    <source>
        <dbReference type="ARBA" id="ARBA00018672"/>
    </source>
</evidence>
<proteinExistence type="predicted"/>
<dbReference type="InterPro" id="IPR011006">
    <property type="entry name" value="CheY-like_superfamily"/>
</dbReference>
<dbReference type="PANTHER" id="PTHR43228">
    <property type="entry name" value="TWO-COMPONENT RESPONSE REGULATOR"/>
    <property type="match status" value="1"/>
</dbReference>
<dbReference type="CDD" id="cd00156">
    <property type="entry name" value="REC"/>
    <property type="match status" value="1"/>
</dbReference>
<evidence type="ECO:0000313" key="5">
    <source>
        <dbReference type="EMBL" id="MDH8679013.1"/>
    </source>
</evidence>
<sequence>MKKESNHYSHIKALYLEDDKLIRTIVCEHLEGNLSELLIAENGNEGLSLFKSHNPNLIITDLNMPVMSGIEFIKKIRLLDQTIPIIVTSALTDVDSFIKSIELKVDKYILKPFSPDEILGAIDVLSRQVILSQLNATSFHLEDISEEQLTTLQVVLRNSFSAIVKEIIGKGAPRINIKIKNNFLELYLYENFLPYEYSLSTTVYDVSFINSLRKSVYENFKQKIERKLSYSTGLNINLEDIQVSMNNSVEKFIFSIKNSEK</sequence>
<keyword evidence="6" id="KW-1185">Reference proteome</keyword>
<dbReference type="EMBL" id="JARYZI010000008">
    <property type="protein sequence ID" value="MDH8679013.1"/>
    <property type="molecule type" value="Genomic_DNA"/>
</dbReference>
<dbReference type="InterPro" id="IPR052048">
    <property type="entry name" value="ST_Response_Regulator"/>
</dbReference>
<feature type="modified residue" description="4-aspartylphosphate" evidence="3">
    <location>
        <position position="61"/>
    </location>
</feature>
<dbReference type="Pfam" id="PF00072">
    <property type="entry name" value="Response_reg"/>
    <property type="match status" value="1"/>
</dbReference>
<accession>A0ABT6NF08</accession>
<gene>
    <name evidence="5" type="ORF">QE109_12705</name>
</gene>
<dbReference type="Gene3D" id="3.40.50.2300">
    <property type="match status" value="1"/>
</dbReference>
<name>A0ABT6NF08_9FIRM</name>
<dbReference type="PROSITE" id="PS50110">
    <property type="entry name" value="RESPONSE_REGULATORY"/>
    <property type="match status" value="1"/>
</dbReference>
<dbReference type="Proteomes" id="UP001158045">
    <property type="component" value="Unassembled WGS sequence"/>
</dbReference>
<reference evidence="5 6" key="1">
    <citation type="submission" date="2023-04" db="EMBL/GenBank/DDBJ databases">
        <title>Fusibacter bizertensis strain WBS, isolated from littoral bottom sediments of the Arctic seas - biochemical and genomic analysis.</title>
        <authorList>
            <person name="Brioukhanov A.L."/>
        </authorList>
    </citation>
    <scope>NUCLEOTIDE SEQUENCE [LARGE SCALE GENOMIC DNA]</scope>
    <source>
        <strain evidence="5 6">WBS</strain>
    </source>
</reference>
<dbReference type="SUPFAM" id="SSF52172">
    <property type="entry name" value="CheY-like"/>
    <property type="match status" value="1"/>
</dbReference>
<evidence type="ECO:0000259" key="4">
    <source>
        <dbReference type="PROSITE" id="PS50110"/>
    </source>
</evidence>